<dbReference type="Proteomes" id="UP000266691">
    <property type="component" value="Unassembled WGS sequence"/>
</dbReference>
<sequence length="1033" mass="115887">MIDTMIHKFRFFVLVAVMALYGGHAVGQNGRWEKELSNVSWKLWLDHGASWYNDKVYLPPVDITKLPVNPPSCGWEKLHGNPMAIQTNVPGTVEEHYWGEIGGAIPDTGGDFKGVSWWSRTFDLDVSQKGKRILLAFQSANLRAEVFVNGKLVGYDVIGNTPFDVDATDAVVFGGKNYLDVRITDPVGSFSWNDNTLMRWGDNLVPAVHGFGGITGKVMLKAVDKSVHIADIYIQNQPSPKKVKIVTTVENWSGAPQKGQIEISLHEKGKPNAEVWGKTISAEINTASKTFEVAATVPQAKLWELTTNKPVAERHAQLYEATVSFIDGNQVVDNQSQHFGFRWFDVKEKNGDKRFYLNGKRVFILAAMTRGFWPKNGIFPTPEMAERDKEALYDLGLNTMLMHRAIGQPLVFDYADESGLFTYEEPGGYRVTPNRWDSIEGPDEQAYAWRSEKLRRMVIRDRSLPSLIIYNLKNEETNPPNDRDIKDMEMVHALDPSRVVTYNSGSDIGKSGDEYYRNKPNDPFELHALPFKPGLIYGGWWDQHHWYAYSGYTDDMYRNPKFYLRGVINAARVPLAKDSLYPLNKKKVVFFGEEGAFGTMVRLQKIKEEIEKTSSTGFREQEHLDWFEHYDRFLDETGFRKAYPNVDSLTKSLGRNLHYFHARNIENIRMGNIADAYNMNGWASASTRTDVVDMYRNPTADASIIRYYTQPLYVAVKLRNKVVPIGKSPIADIYLVNEENLKGTHKLELSLTDENGNTLFEKSYSTKVKGGEDFGQMLVEGVQLPSIDKAGYYTLHAKLQSNGQVKATGFDKIFSVDIKDGVALKGSIAVMENDGVVADFLQQNMNKETTPFSKSAASTDVLIIGDQGEGGIASDVMQNILDRVEQGMSLIVLTQADKVAEQIDNRLKRVPKFYDGEGIKRWGGSGRLFTGLNPVLTGLPQGESMSWEYQCFYKGAHMGENAQVQGIMLDYLGLDLVVALGNQGSKQILTALGRIPLGKGKVTLSTLHMIPHLSSKEPNAVVAKKLLVNLLTY</sequence>
<dbReference type="Pfam" id="PF00703">
    <property type="entry name" value="Glyco_hydro_2"/>
    <property type="match status" value="1"/>
</dbReference>
<evidence type="ECO:0000259" key="5">
    <source>
        <dbReference type="Pfam" id="PF02836"/>
    </source>
</evidence>
<protein>
    <recommendedName>
        <fullName evidence="11">Beta-galactosidase</fullName>
    </recommendedName>
</protein>
<comment type="similarity">
    <text evidence="1">Belongs to the glycosyl hydrolase 2 family.</text>
</comment>
<dbReference type="OrthoDB" id="9801077at2"/>
<dbReference type="PANTHER" id="PTHR42732:SF2">
    <property type="entry name" value="BETA-MANNOSIDASE"/>
    <property type="match status" value="1"/>
</dbReference>
<reference evidence="8 10" key="2">
    <citation type="submission" date="2019-07" db="EMBL/GenBank/DDBJ databases">
        <title>Draft genome of two Muricauda strains isolated from deep sea.</title>
        <authorList>
            <person name="Sun C."/>
        </authorList>
    </citation>
    <scope>NUCLEOTIDE SEQUENCE [LARGE SCALE GENOMIC DNA]</scope>
    <source>
        <strain evidence="8 10">72</strain>
    </source>
</reference>
<dbReference type="InterPro" id="IPR013783">
    <property type="entry name" value="Ig-like_fold"/>
</dbReference>
<dbReference type="InterPro" id="IPR008979">
    <property type="entry name" value="Galactose-bd-like_sf"/>
</dbReference>
<dbReference type="SUPFAM" id="SSF49785">
    <property type="entry name" value="Galactose-binding domain-like"/>
    <property type="match status" value="1"/>
</dbReference>
<evidence type="ECO:0000259" key="4">
    <source>
        <dbReference type="Pfam" id="PF00703"/>
    </source>
</evidence>
<feature type="domain" description="Glycoside hydrolase family 2 immunoglobulin-like beta-sandwich" evidence="4">
    <location>
        <begin position="227"/>
        <end position="342"/>
    </location>
</feature>
<proteinExistence type="inferred from homology"/>
<dbReference type="Gene3D" id="3.20.20.80">
    <property type="entry name" value="Glycosidases"/>
    <property type="match status" value="1"/>
</dbReference>
<dbReference type="Gene3D" id="2.60.120.260">
    <property type="entry name" value="Galactose-binding domain-like"/>
    <property type="match status" value="1"/>
</dbReference>
<dbReference type="GO" id="GO:0004553">
    <property type="term" value="F:hydrolase activity, hydrolyzing O-glycosyl compounds"/>
    <property type="evidence" value="ECO:0007669"/>
    <property type="project" value="InterPro"/>
</dbReference>
<keyword evidence="3" id="KW-0326">Glycosidase</keyword>
<reference evidence="7 9" key="1">
    <citation type="submission" date="2018-08" db="EMBL/GenBank/DDBJ databases">
        <title>Proposal of Muricauda 72 sp.nov. and Muricauda NH166 sp.nov., isolated from seawater.</title>
        <authorList>
            <person name="Cheng H."/>
            <person name="Wu Y.-H."/>
            <person name="Guo L.-L."/>
            <person name="Xu X.-W."/>
        </authorList>
    </citation>
    <scope>NUCLEOTIDE SEQUENCE [LARGE SCALE GENOMIC DNA]</scope>
    <source>
        <strain evidence="7 9">72</strain>
    </source>
</reference>
<dbReference type="InterPro" id="IPR006103">
    <property type="entry name" value="Glyco_hydro_2_cat"/>
</dbReference>
<evidence type="ECO:0000256" key="3">
    <source>
        <dbReference type="ARBA" id="ARBA00023295"/>
    </source>
</evidence>
<evidence type="ECO:0008006" key="11">
    <source>
        <dbReference type="Google" id="ProtNLM"/>
    </source>
</evidence>
<dbReference type="EMBL" id="VNWK01000036">
    <property type="protein sequence ID" value="TXJ91148.1"/>
    <property type="molecule type" value="Genomic_DNA"/>
</dbReference>
<keyword evidence="2" id="KW-0378">Hydrolase</keyword>
<feature type="domain" description="Glycoside hydrolase family 2 catalytic" evidence="5">
    <location>
        <begin position="352"/>
        <end position="505"/>
    </location>
</feature>
<dbReference type="Pfam" id="PF02837">
    <property type="entry name" value="Glyco_hydro_2_N"/>
    <property type="match status" value="1"/>
</dbReference>
<gene>
    <name evidence="7" type="ORF">D2V05_19440</name>
    <name evidence="8" type="ORF">FQ017_19280</name>
</gene>
<dbReference type="SUPFAM" id="SSF51445">
    <property type="entry name" value="(Trans)glycosidases"/>
    <property type="match status" value="1"/>
</dbReference>
<dbReference type="GO" id="GO:0005975">
    <property type="term" value="P:carbohydrate metabolic process"/>
    <property type="evidence" value="ECO:0007669"/>
    <property type="project" value="InterPro"/>
</dbReference>
<feature type="domain" description="Glycosyl hydrolases family 2 sugar binding" evidence="6">
    <location>
        <begin position="113"/>
        <end position="202"/>
    </location>
</feature>
<evidence type="ECO:0000313" key="9">
    <source>
        <dbReference type="Proteomes" id="UP000266691"/>
    </source>
</evidence>
<dbReference type="Proteomes" id="UP000321621">
    <property type="component" value="Unassembled WGS sequence"/>
</dbReference>
<organism evidence="7 9">
    <name type="scientific">Flagellimonas pelagia</name>
    <dbReference type="NCBI Taxonomy" id="2306998"/>
    <lineage>
        <taxon>Bacteria</taxon>
        <taxon>Pseudomonadati</taxon>
        <taxon>Bacteroidota</taxon>
        <taxon>Flavobacteriia</taxon>
        <taxon>Flavobacteriales</taxon>
        <taxon>Flavobacteriaceae</taxon>
        <taxon>Flagellimonas</taxon>
    </lineage>
</organism>
<dbReference type="InterPro" id="IPR036156">
    <property type="entry name" value="Beta-gal/glucu_dom_sf"/>
</dbReference>
<evidence type="ECO:0000313" key="10">
    <source>
        <dbReference type="Proteomes" id="UP000321621"/>
    </source>
</evidence>
<dbReference type="InterPro" id="IPR006102">
    <property type="entry name" value="Ig-like_GH2"/>
</dbReference>
<evidence type="ECO:0000256" key="2">
    <source>
        <dbReference type="ARBA" id="ARBA00022801"/>
    </source>
</evidence>
<evidence type="ECO:0000313" key="8">
    <source>
        <dbReference type="EMBL" id="TXJ91148.1"/>
    </source>
</evidence>
<comment type="caution">
    <text evidence="7">The sequence shown here is derived from an EMBL/GenBank/DDBJ whole genome shotgun (WGS) entry which is preliminary data.</text>
</comment>
<dbReference type="EMBL" id="QXFI01000036">
    <property type="protein sequence ID" value="RIV42260.1"/>
    <property type="molecule type" value="Genomic_DNA"/>
</dbReference>
<dbReference type="SUPFAM" id="SSF49303">
    <property type="entry name" value="beta-Galactosidase/glucuronidase domain"/>
    <property type="match status" value="1"/>
</dbReference>
<accession>A0A3A1NFN2</accession>
<evidence type="ECO:0000313" key="7">
    <source>
        <dbReference type="EMBL" id="RIV42260.1"/>
    </source>
</evidence>
<dbReference type="Pfam" id="PF02836">
    <property type="entry name" value="Glyco_hydro_2_C"/>
    <property type="match status" value="1"/>
</dbReference>
<dbReference type="InterPro" id="IPR006104">
    <property type="entry name" value="Glyco_hydro_2_N"/>
</dbReference>
<dbReference type="PANTHER" id="PTHR42732">
    <property type="entry name" value="BETA-GALACTOSIDASE"/>
    <property type="match status" value="1"/>
</dbReference>
<dbReference type="Gene3D" id="2.60.40.10">
    <property type="entry name" value="Immunoglobulins"/>
    <property type="match status" value="1"/>
</dbReference>
<evidence type="ECO:0000259" key="6">
    <source>
        <dbReference type="Pfam" id="PF02837"/>
    </source>
</evidence>
<dbReference type="AlphaFoldDB" id="A0A3A1NFN2"/>
<keyword evidence="10" id="KW-1185">Reference proteome</keyword>
<name>A0A3A1NFN2_9FLAO</name>
<dbReference type="InterPro" id="IPR017853">
    <property type="entry name" value="GH"/>
</dbReference>
<dbReference type="InterPro" id="IPR051913">
    <property type="entry name" value="GH2_Domain-Containing"/>
</dbReference>
<evidence type="ECO:0000256" key="1">
    <source>
        <dbReference type="ARBA" id="ARBA00007401"/>
    </source>
</evidence>